<dbReference type="Proteomes" id="UP000015480">
    <property type="component" value="Chromosome"/>
</dbReference>
<proteinExistence type="predicted"/>
<keyword evidence="3" id="KW-0067">ATP-binding</keyword>
<evidence type="ECO:0000259" key="4">
    <source>
        <dbReference type="SMART" id="SM00797"/>
    </source>
</evidence>
<dbReference type="InterPro" id="IPR029000">
    <property type="entry name" value="Cyclophilin-like_dom_sf"/>
</dbReference>
<dbReference type="AlphaFoldDB" id="S5XYN9"/>
<dbReference type="InterPro" id="IPR003778">
    <property type="entry name" value="CT_A_B"/>
</dbReference>
<dbReference type="STRING" id="1367847.JCM7686_1439"/>
<sequence length="352" mass="36713">MTLTVVAAGPMLTVQDRGRRGYRGFGVSNAGPMDPPALALANALCGNGAEAAALEFAGFGGSFTSDAPLRFAVMAGDGAADCAITIDGVPRAFGESHRLRPGETLRLGALRGAMWGYLAVSGGIGLKPVMGSQATHLRSGLGGLSGRALIAGDELPLAQDDSPGRCLRLDRAQTPAAGPIRVVLGPQDDSFAPEVLARLLEQDWQVSPQCDRMAMVLIGPDLPAAHGHDIVSDATVPGSIQVPPSGQPMVLMAESQTTGGYPKIATVIQSDLPRLAQMAIGTRFRILAVSRDEAEEIWIAHSDAQASLLADLRVKPEGVMSSSYLLSCDLVGGIYAPEEIVRPVEPQPRILP</sequence>
<dbReference type="NCBIfam" id="TIGR00724">
    <property type="entry name" value="urea_amlyse_rel"/>
    <property type="match status" value="1"/>
</dbReference>
<dbReference type="PANTHER" id="PTHR43309">
    <property type="entry name" value="5-OXOPROLINASE SUBUNIT C"/>
    <property type="match status" value="1"/>
</dbReference>
<evidence type="ECO:0000256" key="3">
    <source>
        <dbReference type="ARBA" id="ARBA00022840"/>
    </source>
</evidence>
<name>S5XYN9_PARAH</name>
<evidence type="ECO:0000313" key="5">
    <source>
        <dbReference type="EMBL" id="AGT08540.1"/>
    </source>
</evidence>
<evidence type="ECO:0000256" key="2">
    <source>
        <dbReference type="ARBA" id="ARBA00022801"/>
    </source>
</evidence>
<dbReference type="GO" id="GO:0004039">
    <property type="term" value="F:allophanate hydrolase activity"/>
    <property type="evidence" value="ECO:0007669"/>
    <property type="project" value="UniProtKB-EC"/>
</dbReference>
<dbReference type="GO" id="GO:0005524">
    <property type="term" value="F:ATP binding"/>
    <property type="evidence" value="ECO:0007669"/>
    <property type="project" value="UniProtKB-KW"/>
</dbReference>
<dbReference type="EC" id="3.5.1.54" evidence="5"/>
<evidence type="ECO:0000313" key="6">
    <source>
        <dbReference type="Proteomes" id="UP000015480"/>
    </source>
</evidence>
<reference evidence="5 6" key="1">
    <citation type="journal article" date="2014" name="BMC Genomics">
        <title>Architecture and functions of a multipartite genome of the methylotrophic bacterium Paracoccus aminophilus JCM 7686, containing primary and secondary chromids.</title>
        <authorList>
            <person name="Dziewit L."/>
            <person name="Czarnecki J."/>
            <person name="Wibberg D."/>
            <person name="Radlinska M."/>
            <person name="Mrozek P."/>
            <person name="Szymczak M."/>
            <person name="Schluter A."/>
            <person name="Puhler A."/>
            <person name="Bartosik D."/>
        </authorList>
    </citation>
    <scope>NUCLEOTIDE SEQUENCE [LARGE SCALE GENOMIC DNA]</scope>
    <source>
        <strain evidence="5">JCM 7686</strain>
    </source>
</reference>
<dbReference type="HOGENOM" id="CLU_028967_0_3_5"/>
<dbReference type="SMART" id="SM00797">
    <property type="entry name" value="AHS2"/>
    <property type="match status" value="1"/>
</dbReference>
<dbReference type="RefSeq" id="WP_020950178.1">
    <property type="nucleotide sequence ID" value="NC_022041.1"/>
</dbReference>
<dbReference type="KEGG" id="pami:JCM7686_1439"/>
<keyword evidence="2 5" id="KW-0378">Hydrolase</keyword>
<dbReference type="InterPro" id="IPR052708">
    <property type="entry name" value="PxpC"/>
</dbReference>
<keyword evidence="1" id="KW-0547">Nucleotide-binding</keyword>
<dbReference type="Gene3D" id="2.40.100.10">
    <property type="entry name" value="Cyclophilin-like"/>
    <property type="match status" value="1"/>
</dbReference>
<accession>S5XYN9</accession>
<keyword evidence="6" id="KW-1185">Reference proteome</keyword>
<organism evidence="5 6">
    <name type="scientific">Paracoccus aminophilus JCM 7686</name>
    <dbReference type="NCBI Taxonomy" id="1367847"/>
    <lineage>
        <taxon>Bacteria</taxon>
        <taxon>Pseudomonadati</taxon>
        <taxon>Pseudomonadota</taxon>
        <taxon>Alphaproteobacteria</taxon>
        <taxon>Rhodobacterales</taxon>
        <taxon>Paracoccaceae</taxon>
        <taxon>Paracoccus</taxon>
    </lineage>
</organism>
<dbReference type="PATRIC" id="fig|1367847.3.peg.1411"/>
<feature type="domain" description="Carboxyltransferase" evidence="4">
    <location>
        <begin position="24"/>
        <end position="304"/>
    </location>
</feature>
<dbReference type="EMBL" id="CP006650">
    <property type="protein sequence ID" value="AGT08540.1"/>
    <property type="molecule type" value="Genomic_DNA"/>
</dbReference>
<dbReference type="PANTHER" id="PTHR43309:SF5">
    <property type="entry name" value="5-OXOPROLINASE SUBUNIT C"/>
    <property type="match status" value="1"/>
</dbReference>
<gene>
    <name evidence="5" type="ORF">JCM7686_1439</name>
</gene>
<dbReference type="SUPFAM" id="SSF50891">
    <property type="entry name" value="Cyclophilin-like"/>
    <property type="match status" value="1"/>
</dbReference>
<protein>
    <submittedName>
        <fullName evidence="5">Allophanate hydrolase subunit 2</fullName>
        <ecNumber evidence="5">3.5.1.54</ecNumber>
    </submittedName>
</protein>
<dbReference type="OrthoDB" id="9768696at2"/>
<dbReference type="Pfam" id="PF02626">
    <property type="entry name" value="CT_A_B"/>
    <property type="match status" value="1"/>
</dbReference>
<evidence type="ECO:0000256" key="1">
    <source>
        <dbReference type="ARBA" id="ARBA00022741"/>
    </source>
</evidence>
<dbReference type="eggNOG" id="COG1984">
    <property type="taxonomic scope" value="Bacteria"/>
</dbReference>